<evidence type="ECO:0000313" key="2">
    <source>
        <dbReference type="Proteomes" id="UP000825935"/>
    </source>
</evidence>
<dbReference type="AlphaFoldDB" id="A0A8T2U2W4"/>
<dbReference type="EMBL" id="CM035413">
    <property type="protein sequence ID" value="KAH7430481.1"/>
    <property type="molecule type" value="Genomic_DNA"/>
</dbReference>
<accession>A0A8T2U2W4</accession>
<protein>
    <submittedName>
        <fullName evidence="1">Uncharacterized protein</fullName>
    </submittedName>
</protein>
<proteinExistence type="predicted"/>
<name>A0A8T2U2W4_CERRI</name>
<comment type="caution">
    <text evidence="1">The sequence shown here is derived from an EMBL/GenBank/DDBJ whole genome shotgun (WGS) entry which is preliminary data.</text>
</comment>
<gene>
    <name evidence="1" type="ORF">KP509_08G000400</name>
</gene>
<keyword evidence="2" id="KW-1185">Reference proteome</keyword>
<sequence>MGVCPVSTNGVDKSSRKVGFFLGVYVVMPPSPVSPLHSPFHMHTTPFLISSFFLEAKRLYVLLLLLLTYRQALLELIKNEPSLYEPVLTKKALKICSTNLSKFL</sequence>
<reference evidence="1" key="1">
    <citation type="submission" date="2021-08" db="EMBL/GenBank/DDBJ databases">
        <title>WGS assembly of Ceratopteris richardii.</title>
        <authorList>
            <person name="Marchant D.B."/>
            <person name="Chen G."/>
            <person name="Jenkins J."/>
            <person name="Shu S."/>
            <person name="Leebens-Mack J."/>
            <person name="Grimwood J."/>
            <person name="Schmutz J."/>
            <person name="Soltis P."/>
            <person name="Soltis D."/>
            <person name="Chen Z.-H."/>
        </authorList>
    </citation>
    <scope>NUCLEOTIDE SEQUENCE</scope>
    <source>
        <strain evidence="1">Whitten #5841</strain>
        <tissue evidence="1">Leaf</tissue>
    </source>
</reference>
<dbReference type="Proteomes" id="UP000825935">
    <property type="component" value="Chromosome 8"/>
</dbReference>
<organism evidence="1 2">
    <name type="scientific">Ceratopteris richardii</name>
    <name type="common">Triangle waterfern</name>
    <dbReference type="NCBI Taxonomy" id="49495"/>
    <lineage>
        <taxon>Eukaryota</taxon>
        <taxon>Viridiplantae</taxon>
        <taxon>Streptophyta</taxon>
        <taxon>Embryophyta</taxon>
        <taxon>Tracheophyta</taxon>
        <taxon>Polypodiopsida</taxon>
        <taxon>Polypodiidae</taxon>
        <taxon>Polypodiales</taxon>
        <taxon>Pteridineae</taxon>
        <taxon>Pteridaceae</taxon>
        <taxon>Parkerioideae</taxon>
        <taxon>Ceratopteris</taxon>
    </lineage>
</organism>
<evidence type="ECO:0000313" key="1">
    <source>
        <dbReference type="EMBL" id="KAH7430481.1"/>
    </source>
</evidence>